<feature type="chain" id="PRO_5035735238" description="Secreted protein" evidence="1">
    <location>
        <begin position="25"/>
        <end position="88"/>
    </location>
</feature>
<dbReference type="AlphaFoldDB" id="A0A8T0G559"/>
<keyword evidence="3" id="KW-1185">Reference proteome</keyword>
<dbReference type="Proteomes" id="UP000822688">
    <property type="component" value="Chromosome 12"/>
</dbReference>
<sequence length="88" mass="9444">MAGPWRDHAMELLFSPLWSSLISAASCAESSHSLSFLSSLTDEVPSYSASEDAEFDLVKFGARSSGVGNWVCEEQVCVSCFRSSVCGV</sequence>
<evidence type="ECO:0000256" key="1">
    <source>
        <dbReference type="SAM" id="SignalP"/>
    </source>
</evidence>
<gene>
    <name evidence="2" type="ORF">KC19_12G090000</name>
</gene>
<dbReference type="EMBL" id="CM026433">
    <property type="protein sequence ID" value="KAG0554416.1"/>
    <property type="molecule type" value="Genomic_DNA"/>
</dbReference>
<keyword evidence="1" id="KW-0732">Signal</keyword>
<protein>
    <recommendedName>
        <fullName evidence="4">Secreted protein</fullName>
    </recommendedName>
</protein>
<organism evidence="2 3">
    <name type="scientific">Ceratodon purpureus</name>
    <name type="common">Fire moss</name>
    <name type="synonym">Dicranum purpureum</name>
    <dbReference type="NCBI Taxonomy" id="3225"/>
    <lineage>
        <taxon>Eukaryota</taxon>
        <taxon>Viridiplantae</taxon>
        <taxon>Streptophyta</taxon>
        <taxon>Embryophyta</taxon>
        <taxon>Bryophyta</taxon>
        <taxon>Bryophytina</taxon>
        <taxon>Bryopsida</taxon>
        <taxon>Dicranidae</taxon>
        <taxon>Pseudoditrichales</taxon>
        <taxon>Ditrichaceae</taxon>
        <taxon>Ceratodon</taxon>
    </lineage>
</organism>
<feature type="signal peptide" evidence="1">
    <location>
        <begin position="1"/>
        <end position="24"/>
    </location>
</feature>
<proteinExistence type="predicted"/>
<evidence type="ECO:0000313" key="2">
    <source>
        <dbReference type="EMBL" id="KAG0554416.1"/>
    </source>
</evidence>
<comment type="caution">
    <text evidence="2">The sequence shown here is derived from an EMBL/GenBank/DDBJ whole genome shotgun (WGS) entry which is preliminary data.</text>
</comment>
<accession>A0A8T0G559</accession>
<evidence type="ECO:0000313" key="3">
    <source>
        <dbReference type="Proteomes" id="UP000822688"/>
    </source>
</evidence>
<dbReference type="PROSITE" id="PS51257">
    <property type="entry name" value="PROKAR_LIPOPROTEIN"/>
    <property type="match status" value="1"/>
</dbReference>
<name>A0A8T0G559_CERPU</name>
<evidence type="ECO:0008006" key="4">
    <source>
        <dbReference type="Google" id="ProtNLM"/>
    </source>
</evidence>
<reference evidence="2" key="1">
    <citation type="submission" date="2020-06" db="EMBL/GenBank/DDBJ databases">
        <title>WGS assembly of Ceratodon purpureus strain R40.</title>
        <authorList>
            <person name="Carey S.B."/>
            <person name="Jenkins J."/>
            <person name="Shu S."/>
            <person name="Lovell J.T."/>
            <person name="Sreedasyam A."/>
            <person name="Maumus F."/>
            <person name="Tiley G.P."/>
            <person name="Fernandez-Pozo N."/>
            <person name="Barry K."/>
            <person name="Chen C."/>
            <person name="Wang M."/>
            <person name="Lipzen A."/>
            <person name="Daum C."/>
            <person name="Saski C.A."/>
            <person name="Payton A.C."/>
            <person name="Mcbreen J.C."/>
            <person name="Conrad R.E."/>
            <person name="Kollar L.M."/>
            <person name="Olsson S."/>
            <person name="Huttunen S."/>
            <person name="Landis J.B."/>
            <person name="Wickett N.J."/>
            <person name="Johnson M.G."/>
            <person name="Rensing S.A."/>
            <person name="Grimwood J."/>
            <person name="Schmutz J."/>
            <person name="Mcdaniel S.F."/>
        </authorList>
    </citation>
    <scope>NUCLEOTIDE SEQUENCE</scope>
    <source>
        <strain evidence="2">R40</strain>
    </source>
</reference>